<evidence type="ECO:0000256" key="6">
    <source>
        <dbReference type="ARBA" id="ARBA00023136"/>
    </source>
</evidence>
<protein>
    <submittedName>
        <fullName evidence="9">Oligopeptide ABC transporter permease OppB</fullName>
    </submittedName>
</protein>
<dbReference type="Gene3D" id="1.10.3720.10">
    <property type="entry name" value="MetI-like"/>
    <property type="match status" value="1"/>
</dbReference>
<proteinExistence type="inferred from homology"/>
<evidence type="ECO:0000256" key="2">
    <source>
        <dbReference type="ARBA" id="ARBA00022448"/>
    </source>
</evidence>
<evidence type="ECO:0000256" key="3">
    <source>
        <dbReference type="ARBA" id="ARBA00022475"/>
    </source>
</evidence>
<dbReference type="EMBL" id="JAAQPH010000027">
    <property type="protein sequence ID" value="NIA71846.1"/>
    <property type="molecule type" value="Genomic_DNA"/>
</dbReference>
<comment type="subcellular location">
    <subcellularLocation>
        <location evidence="1 7">Cell membrane</location>
        <topology evidence="1 7">Multi-pass membrane protein</topology>
    </subcellularLocation>
</comment>
<evidence type="ECO:0000256" key="1">
    <source>
        <dbReference type="ARBA" id="ARBA00004651"/>
    </source>
</evidence>
<evidence type="ECO:0000313" key="10">
    <source>
        <dbReference type="Proteomes" id="UP000761264"/>
    </source>
</evidence>
<comment type="caution">
    <text evidence="9">The sequence shown here is derived from an EMBL/GenBank/DDBJ whole genome shotgun (WGS) entry which is preliminary data.</text>
</comment>
<dbReference type="RefSeq" id="WP_167230138.1">
    <property type="nucleotide sequence ID" value="NZ_JAAQPH010000027.1"/>
</dbReference>
<dbReference type="GO" id="GO:0005886">
    <property type="term" value="C:plasma membrane"/>
    <property type="evidence" value="ECO:0007669"/>
    <property type="project" value="UniProtKB-SubCell"/>
</dbReference>
<dbReference type="Proteomes" id="UP000761264">
    <property type="component" value="Unassembled WGS sequence"/>
</dbReference>
<feature type="transmembrane region" description="Helical" evidence="7">
    <location>
        <begin position="274"/>
        <end position="300"/>
    </location>
</feature>
<sequence>MLSYALRRLITTIPTLFVIITVAFFMMRLAPGGPFDSDRALPPEIEKNIMAAYDLDKPLVEQYFLYLGRILTADFGPSLKIRDFSVGELILSGAPASMQLGLSAIVLALVIGVSLGTLAALRQNTGADFSIMTVSMIGIAVPNFVMAPFLSLVFGIYLNLLPTSGWGGGALQYKIMPIIALALPQIAYVARLTRGSMVEVLHSNYVRTARAKGLREQLVVVRHALKGAIMPVVSYLGPATAAVMTGSVVIESIFGVPGIGTYFVNAALNRDYPLVMGVVIIYAVLIMLLNLLVDLLYAVLDPKVRYV</sequence>
<dbReference type="Pfam" id="PF00528">
    <property type="entry name" value="BPD_transp_1"/>
    <property type="match status" value="1"/>
</dbReference>
<dbReference type="CDD" id="cd06261">
    <property type="entry name" value="TM_PBP2"/>
    <property type="match status" value="1"/>
</dbReference>
<reference evidence="9" key="1">
    <citation type="submission" date="2020-03" db="EMBL/GenBank/DDBJ databases">
        <title>Genome of Pelagibius litoralis DSM 21314T.</title>
        <authorList>
            <person name="Wang G."/>
        </authorList>
    </citation>
    <scope>NUCLEOTIDE SEQUENCE</scope>
    <source>
        <strain evidence="9">DSM 21314</strain>
    </source>
</reference>
<evidence type="ECO:0000256" key="5">
    <source>
        <dbReference type="ARBA" id="ARBA00022989"/>
    </source>
</evidence>
<keyword evidence="2 7" id="KW-0813">Transport</keyword>
<keyword evidence="3" id="KW-1003">Cell membrane</keyword>
<evidence type="ECO:0000259" key="8">
    <source>
        <dbReference type="PROSITE" id="PS50928"/>
    </source>
</evidence>
<evidence type="ECO:0000313" key="9">
    <source>
        <dbReference type="EMBL" id="NIA71846.1"/>
    </source>
</evidence>
<keyword evidence="6 7" id="KW-0472">Membrane</keyword>
<dbReference type="PANTHER" id="PTHR43163">
    <property type="entry name" value="DIPEPTIDE TRANSPORT SYSTEM PERMEASE PROTEIN DPPB-RELATED"/>
    <property type="match status" value="1"/>
</dbReference>
<keyword evidence="4 7" id="KW-0812">Transmembrane</keyword>
<accession>A0A967F298</accession>
<dbReference type="AlphaFoldDB" id="A0A967F298"/>
<evidence type="ECO:0000256" key="4">
    <source>
        <dbReference type="ARBA" id="ARBA00022692"/>
    </source>
</evidence>
<name>A0A967F298_9PROT</name>
<organism evidence="9 10">
    <name type="scientific">Pelagibius litoralis</name>
    <dbReference type="NCBI Taxonomy" id="374515"/>
    <lineage>
        <taxon>Bacteria</taxon>
        <taxon>Pseudomonadati</taxon>
        <taxon>Pseudomonadota</taxon>
        <taxon>Alphaproteobacteria</taxon>
        <taxon>Rhodospirillales</taxon>
        <taxon>Rhodovibrionaceae</taxon>
        <taxon>Pelagibius</taxon>
    </lineage>
</organism>
<feature type="transmembrane region" description="Helical" evidence="7">
    <location>
        <begin position="133"/>
        <end position="158"/>
    </location>
</feature>
<feature type="transmembrane region" description="Helical" evidence="7">
    <location>
        <begin position="170"/>
        <end position="190"/>
    </location>
</feature>
<feature type="domain" description="ABC transmembrane type-1" evidence="8">
    <location>
        <begin position="94"/>
        <end position="297"/>
    </location>
</feature>
<dbReference type="PANTHER" id="PTHR43163:SF6">
    <property type="entry name" value="DIPEPTIDE TRANSPORT SYSTEM PERMEASE PROTEIN DPPB-RELATED"/>
    <property type="match status" value="1"/>
</dbReference>
<dbReference type="SUPFAM" id="SSF161098">
    <property type="entry name" value="MetI-like"/>
    <property type="match status" value="1"/>
</dbReference>
<dbReference type="InterPro" id="IPR000515">
    <property type="entry name" value="MetI-like"/>
</dbReference>
<dbReference type="NCBIfam" id="NF007008">
    <property type="entry name" value="PRK09471.1"/>
    <property type="match status" value="1"/>
</dbReference>
<dbReference type="GO" id="GO:0055085">
    <property type="term" value="P:transmembrane transport"/>
    <property type="evidence" value="ECO:0007669"/>
    <property type="project" value="InterPro"/>
</dbReference>
<gene>
    <name evidence="9" type="primary">oppB</name>
    <name evidence="9" type="ORF">HBA54_24930</name>
</gene>
<keyword evidence="5 7" id="KW-1133">Transmembrane helix</keyword>
<feature type="transmembrane region" description="Helical" evidence="7">
    <location>
        <begin position="9"/>
        <end position="30"/>
    </location>
</feature>
<dbReference type="InterPro" id="IPR045621">
    <property type="entry name" value="BPD_transp_1_N"/>
</dbReference>
<dbReference type="InterPro" id="IPR035906">
    <property type="entry name" value="MetI-like_sf"/>
</dbReference>
<evidence type="ECO:0000256" key="7">
    <source>
        <dbReference type="RuleBase" id="RU363032"/>
    </source>
</evidence>
<feature type="transmembrane region" description="Helical" evidence="7">
    <location>
        <begin position="232"/>
        <end position="254"/>
    </location>
</feature>
<comment type="similarity">
    <text evidence="7">Belongs to the binding-protein-dependent transport system permease family.</text>
</comment>
<dbReference type="PROSITE" id="PS50928">
    <property type="entry name" value="ABC_TM1"/>
    <property type="match status" value="1"/>
</dbReference>
<feature type="transmembrane region" description="Helical" evidence="7">
    <location>
        <begin position="100"/>
        <end position="121"/>
    </location>
</feature>
<dbReference type="Pfam" id="PF19300">
    <property type="entry name" value="BPD_transp_1_N"/>
    <property type="match status" value="1"/>
</dbReference>
<keyword evidence="10" id="KW-1185">Reference proteome</keyword>